<sequence>MMMSMKILILITMVTPMPGAKGQETVAGVPKRCVNELTHYRTHHKDPIAYCEPNEICAGKRNNSIVAPDWVSPCTDRYNLLCHCGPDFHCPLSDSEFAFYGRRRGYGKVLCKPYREYEPCKNTTVLVIKIIDDHPIMQCRCKSYELRDGGERCKEIED</sequence>
<organism evidence="2">
    <name type="scientific">Gemmula speciosa</name>
    <name type="common">Splendid gem-turris</name>
    <name type="synonym">Pleurotoma speciosa</name>
    <dbReference type="NCBI Taxonomy" id="439592"/>
    <lineage>
        <taxon>Eukaryota</taxon>
        <taxon>Metazoa</taxon>
        <taxon>Spiralia</taxon>
        <taxon>Lophotrochozoa</taxon>
        <taxon>Mollusca</taxon>
        <taxon>Gastropoda</taxon>
        <taxon>Caenogastropoda</taxon>
        <taxon>Neogastropoda</taxon>
        <taxon>Conoidea</taxon>
        <taxon>Turridae</taxon>
        <taxon>Gemmula</taxon>
    </lineage>
</organism>
<accession>A0A098LW54</accession>
<evidence type="ECO:0000256" key="1">
    <source>
        <dbReference type="SAM" id="SignalP"/>
    </source>
</evidence>
<keyword evidence="1" id="KW-0732">Signal</keyword>
<name>A0A098LW54_GEMSP</name>
<feature type="signal peptide" evidence="1">
    <location>
        <begin position="1"/>
        <end position="22"/>
    </location>
</feature>
<reference evidence="2" key="1">
    <citation type="journal article" date="2014" name="Toxicon">
        <title>A bioinformatics survey for conotoxin-like sequences in three turrid snail venom duct transcriptomes.</title>
        <authorList>
            <person name="Gonzales D.T."/>
            <person name="Saloma C.P."/>
        </authorList>
    </citation>
    <scope>NUCLEOTIDE SEQUENCE</scope>
    <source>
        <tissue evidence="2">Venom duct</tissue>
    </source>
</reference>
<dbReference type="AlphaFoldDB" id="A0A098LW54"/>
<reference evidence="2" key="2">
    <citation type="submission" date="2014-09" db="EMBL/GenBank/DDBJ databases">
        <authorList>
            <person name="Gonzales D.T.T."/>
            <person name="Saloma C.P."/>
        </authorList>
    </citation>
    <scope>NUCLEOTIDE SEQUENCE</scope>
    <source>
        <tissue evidence="2">Venom duct</tissue>
    </source>
</reference>
<protein>
    <submittedName>
        <fullName evidence="2">Gsp_56 putative toxin</fullName>
    </submittedName>
</protein>
<dbReference type="EMBL" id="GBRA01000056">
    <property type="protein sequence ID" value="JAC94738.1"/>
    <property type="molecule type" value="Transcribed_RNA"/>
</dbReference>
<evidence type="ECO:0000313" key="2">
    <source>
        <dbReference type="EMBL" id="JAC94738.1"/>
    </source>
</evidence>
<proteinExistence type="predicted"/>
<feature type="chain" id="PRO_5001937555" evidence="1">
    <location>
        <begin position="23"/>
        <end position="158"/>
    </location>
</feature>